<feature type="domain" description="Aminoglycoside phosphotransferase" evidence="1">
    <location>
        <begin position="34"/>
        <end position="260"/>
    </location>
</feature>
<organism evidence="2 3">
    <name type="scientific">Hyaloscypha variabilis (strain UAMH 11265 / GT02V1 / F)</name>
    <name type="common">Meliniomyces variabilis</name>
    <dbReference type="NCBI Taxonomy" id="1149755"/>
    <lineage>
        <taxon>Eukaryota</taxon>
        <taxon>Fungi</taxon>
        <taxon>Dikarya</taxon>
        <taxon>Ascomycota</taxon>
        <taxon>Pezizomycotina</taxon>
        <taxon>Leotiomycetes</taxon>
        <taxon>Helotiales</taxon>
        <taxon>Hyaloscyphaceae</taxon>
        <taxon>Hyaloscypha</taxon>
        <taxon>Hyaloscypha variabilis</taxon>
    </lineage>
</organism>
<keyword evidence="3" id="KW-1185">Reference proteome</keyword>
<keyword evidence="2" id="KW-0808">Transferase</keyword>
<dbReference type="Gene3D" id="3.90.1200.10">
    <property type="match status" value="1"/>
</dbReference>
<protein>
    <submittedName>
        <fullName evidence="2">Kinase-like protein</fullName>
    </submittedName>
</protein>
<name>A0A2J6RX79_HYAVF</name>
<dbReference type="Proteomes" id="UP000235786">
    <property type="component" value="Unassembled WGS sequence"/>
</dbReference>
<reference evidence="2 3" key="1">
    <citation type="submission" date="2016-04" db="EMBL/GenBank/DDBJ databases">
        <title>A degradative enzymes factory behind the ericoid mycorrhizal symbiosis.</title>
        <authorList>
            <consortium name="DOE Joint Genome Institute"/>
            <person name="Martino E."/>
            <person name="Morin E."/>
            <person name="Grelet G."/>
            <person name="Kuo A."/>
            <person name="Kohler A."/>
            <person name="Daghino S."/>
            <person name="Barry K."/>
            <person name="Choi C."/>
            <person name="Cichocki N."/>
            <person name="Clum A."/>
            <person name="Copeland A."/>
            <person name="Hainaut M."/>
            <person name="Haridas S."/>
            <person name="Labutti K."/>
            <person name="Lindquist E."/>
            <person name="Lipzen A."/>
            <person name="Khouja H.-R."/>
            <person name="Murat C."/>
            <person name="Ohm R."/>
            <person name="Olson A."/>
            <person name="Spatafora J."/>
            <person name="Veneault-Fourrey C."/>
            <person name="Henrissat B."/>
            <person name="Grigoriev I."/>
            <person name="Martin F."/>
            <person name="Perotto S."/>
        </authorList>
    </citation>
    <scope>NUCLEOTIDE SEQUENCE [LARGE SCALE GENOMIC DNA]</scope>
    <source>
        <strain evidence="2 3">F</strain>
    </source>
</reference>
<dbReference type="OrthoDB" id="3596596at2759"/>
<dbReference type="EMBL" id="KZ613942">
    <property type="protein sequence ID" value="PMD43115.1"/>
    <property type="molecule type" value="Genomic_DNA"/>
</dbReference>
<proteinExistence type="predicted"/>
<keyword evidence="2" id="KW-0418">Kinase</keyword>
<evidence type="ECO:0000313" key="3">
    <source>
        <dbReference type="Proteomes" id="UP000235786"/>
    </source>
</evidence>
<evidence type="ECO:0000259" key="1">
    <source>
        <dbReference type="Pfam" id="PF01636"/>
    </source>
</evidence>
<dbReference type="SUPFAM" id="SSF56112">
    <property type="entry name" value="Protein kinase-like (PK-like)"/>
    <property type="match status" value="1"/>
</dbReference>
<evidence type="ECO:0000313" key="2">
    <source>
        <dbReference type="EMBL" id="PMD43115.1"/>
    </source>
</evidence>
<sequence>MATLIDPSAAPADSKEVVSQHLSIRYNTAVSQISELDQNVYRVDRINDSSWVARAFSPSLPLSVDSEHVQILRFLEQQNFPAERLVDPEPISTTPTGCHILITHFVEGRRPRKGEHLFPRLGHLLGKLHTLPIPLLSAMTRKGGAWHHISHSGGPNEEVEAALTLLSNTKSRVSDTQLSLYEELRSSLLKVGDLSDLPQRFTHPDIVPSNAIISSIDDSLAIVDWMGSGTGPRVASLGYLLWAAGSRSMAAVNGVIAGYSKLISLEEAEVEKLESAILFRPLVLRCWEFCTERRSLEDAVEGLEPMQKLVGEIAGVARQALEKYRGEKEA</sequence>
<dbReference type="AlphaFoldDB" id="A0A2J6RX79"/>
<dbReference type="GO" id="GO:0016301">
    <property type="term" value="F:kinase activity"/>
    <property type="evidence" value="ECO:0007669"/>
    <property type="project" value="UniProtKB-KW"/>
</dbReference>
<dbReference type="Pfam" id="PF01636">
    <property type="entry name" value="APH"/>
    <property type="match status" value="1"/>
</dbReference>
<gene>
    <name evidence="2" type="ORF">L207DRAFT_509668</name>
</gene>
<accession>A0A2J6RX79</accession>
<dbReference type="InterPro" id="IPR002575">
    <property type="entry name" value="Aminoglycoside_PTrfase"/>
</dbReference>
<dbReference type="InterPro" id="IPR011009">
    <property type="entry name" value="Kinase-like_dom_sf"/>
</dbReference>